<sequence length="38" mass="4507">MCSSSFAKATTFSYELLIVSYKIRLYHVYFYTRPLPLP</sequence>
<reference evidence="1" key="1">
    <citation type="journal article" date="2021" name="Proc. Natl. Acad. Sci. U.S.A.">
        <title>A Catalog of Tens of Thousands of Viruses from Human Metagenomes Reveals Hidden Associations with Chronic Diseases.</title>
        <authorList>
            <person name="Tisza M.J."/>
            <person name="Buck C.B."/>
        </authorList>
    </citation>
    <scope>NUCLEOTIDE SEQUENCE</scope>
    <source>
        <strain evidence="1">CtiuS14</strain>
    </source>
</reference>
<name>A0A8S5LMH5_9CAUD</name>
<proteinExistence type="predicted"/>
<dbReference type="EMBL" id="BK015876">
    <property type="protein sequence ID" value="DAD71098.1"/>
    <property type="molecule type" value="Genomic_DNA"/>
</dbReference>
<organism evidence="1">
    <name type="scientific">Podoviridae sp. ctiuS14</name>
    <dbReference type="NCBI Taxonomy" id="2827620"/>
    <lineage>
        <taxon>Viruses</taxon>
        <taxon>Duplodnaviria</taxon>
        <taxon>Heunggongvirae</taxon>
        <taxon>Uroviricota</taxon>
        <taxon>Caudoviricetes</taxon>
    </lineage>
</organism>
<accession>A0A8S5LMH5</accession>
<evidence type="ECO:0000313" key="1">
    <source>
        <dbReference type="EMBL" id="DAD71098.1"/>
    </source>
</evidence>
<protein>
    <submittedName>
        <fullName evidence="1">Uncharacterized protein</fullName>
    </submittedName>
</protein>